<comment type="caution">
    <text evidence="6">The sequence shown here is derived from an EMBL/GenBank/DDBJ whole genome shotgun (WGS) entry which is preliminary data.</text>
</comment>
<proteinExistence type="predicted"/>
<dbReference type="SUPFAM" id="SSF161084">
    <property type="entry name" value="MAPEG domain-like"/>
    <property type="match status" value="1"/>
</dbReference>
<gene>
    <name evidence="6" type="ORF">COO20_02065</name>
</gene>
<accession>A0A2N3KZX1</accession>
<evidence type="ECO:0000256" key="2">
    <source>
        <dbReference type="ARBA" id="ARBA00022692"/>
    </source>
</evidence>
<reference evidence="6 7" key="1">
    <citation type="submission" date="2017-09" db="EMBL/GenBank/DDBJ databases">
        <title>Biodiversity and function of Thalassospira species in the particle-attached aromatic-hydrocarbon-degrading consortia from the surface seawater of the South China Sea.</title>
        <authorList>
            <person name="Dong C."/>
            <person name="Liu R."/>
            <person name="Shao Z."/>
        </authorList>
    </citation>
    <scope>NUCLEOTIDE SEQUENCE [LARGE SCALE GENOMIC DNA]</scope>
    <source>
        <strain evidence="6 7">CSC1P2</strain>
    </source>
</reference>
<evidence type="ECO:0000256" key="1">
    <source>
        <dbReference type="ARBA" id="ARBA00004370"/>
    </source>
</evidence>
<organism evidence="6 7">
    <name type="scientific">Thalassospira marina</name>
    <dbReference type="NCBI Taxonomy" id="2048283"/>
    <lineage>
        <taxon>Bacteria</taxon>
        <taxon>Pseudomonadati</taxon>
        <taxon>Pseudomonadota</taxon>
        <taxon>Alphaproteobacteria</taxon>
        <taxon>Rhodospirillales</taxon>
        <taxon>Thalassospiraceae</taxon>
        <taxon>Thalassospira</taxon>
    </lineage>
</organism>
<dbReference type="InterPro" id="IPR001129">
    <property type="entry name" value="Membr-assoc_MAPEG"/>
</dbReference>
<sequence length="128" mass="13817">MLHIPATAFLTGIFTLLLIILSLHVSFRRRDLRVGLGDADDSALRRRIRAHGNFIENAPLMVMLCAALEITGYIPAQFLWGLVAAFIIARILHALGVLRLPGGSQAIGMLLQHVAMLIGAVALLSGLI</sequence>
<feature type="transmembrane region" description="Helical" evidence="5">
    <location>
        <begin position="80"/>
        <end position="98"/>
    </location>
</feature>
<dbReference type="EMBL" id="NWTK01000001">
    <property type="protein sequence ID" value="PKR56020.1"/>
    <property type="molecule type" value="Genomic_DNA"/>
</dbReference>
<evidence type="ECO:0008006" key="8">
    <source>
        <dbReference type="Google" id="ProtNLM"/>
    </source>
</evidence>
<dbReference type="PANTHER" id="PTHR35814:SF1">
    <property type="entry name" value="GLUTATHIONE S-TRANSFERASE-RELATED"/>
    <property type="match status" value="1"/>
</dbReference>
<evidence type="ECO:0000313" key="6">
    <source>
        <dbReference type="EMBL" id="PKR56020.1"/>
    </source>
</evidence>
<feature type="transmembrane region" description="Helical" evidence="5">
    <location>
        <begin position="110"/>
        <end position="127"/>
    </location>
</feature>
<dbReference type="Gene3D" id="1.20.120.550">
    <property type="entry name" value="Membrane associated eicosanoid/glutathione metabolism-like domain"/>
    <property type="match status" value="1"/>
</dbReference>
<dbReference type="PANTHER" id="PTHR35814">
    <property type="match status" value="1"/>
</dbReference>
<evidence type="ECO:0000256" key="5">
    <source>
        <dbReference type="SAM" id="Phobius"/>
    </source>
</evidence>
<feature type="transmembrane region" description="Helical" evidence="5">
    <location>
        <begin position="6"/>
        <end position="27"/>
    </location>
</feature>
<keyword evidence="3 5" id="KW-1133">Transmembrane helix</keyword>
<evidence type="ECO:0000313" key="7">
    <source>
        <dbReference type="Proteomes" id="UP000233597"/>
    </source>
</evidence>
<dbReference type="Proteomes" id="UP000233597">
    <property type="component" value="Unassembled WGS sequence"/>
</dbReference>
<protein>
    <recommendedName>
        <fullName evidence="8">Glutathione S-transferase</fullName>
    </recommendedName>
</protein>
<keyword evidence="4 5" id="KW-0472">Membrane</keyword>
<dbReference type="Pfam" id="PF01124">
    <property type="entry name" value="MAPEG"/>
    <property type="match status" value="1"/>
</dbReference>
<evidence type="ECO:0000256" key="4">
    <source>
        <dbReference type="ARBA" id="ARBA00023136"/>
    </source>
</evidence>
<dbReference type="RefSeq" id="WP_101264009.1">
    <property type="nucleotide sequence ID" value="NZ_NWTK01000001.1"/>
</dbReference>
<dbReference type="GO" id="GO:0016020">
    <property type="term" value="C:membrane"/>
    <property type="evidence" value="ECO:0007669"/>
    <property type="project" value="UniProtKB-SubCell"/>
</dbReference>
<dbReference type="InterPro" id="IPR023352">
    <property type="entry name" value="MAPEG-like_dom_sf"/>
</dbReference>
<dbReference type="OrthoDB" id="7619858at2"/>
<name>A0A2N3KZX1_9PROT</name>
<dbReference type="AlphaFoldDB" id="A0A2N3KZX1"/>
<evidence type="ECO:0000256" key="3">
    <source>
        <dbReference type="ARBA" id="ARBA00022989"/>
    </source>
</evidence>
<comment type="subcellular location">
    <subcellularLocation>
        <location evidence="1">Membrane</location>
    </subcellularLocation>
</comment>
<keyword evidence="2 5" id="KW-0812">Transmembrane</keyword>